<dbReference type="CDD" id="cd00009">
    <property type="entry name" value="AAA"/>
    <property type="match status" value="1"/>
</dbReference>
<dbReference type="Gene3D" id="1.20.272.10">
    <property type="match status" value="1"/>
</dbReference>
<dbReference type="RefSeq" id="WP_035401583.1">
    <property type="nucleotide sequence ID" value="NZ_CABKSV010000047.1"/>
</dbReference>
<proteinExistence type="inferred from homology"/>
<evidence type="ECO:0000256" key="1">
    <source>
        <dbReference type="ARBA" id="ARBA00006360"/>
    </source>
</evidence>
<dbReference type="FunFam" id="3.40.50.300:FF:000014">
    <property type="entry name" value="DNA polymerase III subunit gamma/tau"/>
    <property type="match status" value="1"/>
</dbReference>
<dbReference type="InterPro" id="IPR003593">
    <property type="entry name" value="AAA+_ATPase"/>
</dbReference>
<dbReference type="Pfam" id="PF12169">
    <property type="entry name" value="DNA_pol3_gamma3"/>
    <property type="match status" value="1"/>
</dbReference>
<dbReference type="InterPro" id="IPR027417">
    <property type="entry name" value="P-loop_NTPase"/>
</dbReference>
<dbReference type="InterPro" id="IPR045085">
    <property type="entry name" value="HLD_clamp_pol_III_gamma_tau"/>
</dbReference>
<dbReference type="Pfam" id="PF13177">
    <property type="entry name" value="DNA_pol3_delta2"/>
    <property type="match status" value="1"/>
</dbReference>
<dbReference type="PANTHER" id="PTHR11669:SF0">
    <property type="entry name" value="PROTEIN STICHEL-LIKE 2"/>
    <property type="match status" value="1"/>
</dbReference>
<dbReference type="GO" id="GO:0006261">
    <property type="term" value="P:DNA-templated DNA replication"/>
    <property type="evidence" value="ECO:0007669"/>
    <property type="project" value="TreeGrafter"/>
</dbReference>
<dbReference type="EMBL" id="NFKM01000003">
    <property type="protein sequence ID" value="OUP61458.1"/>
    <property type="molecule type" value="Genomic_DNA"/>
</dbReference>
<dbReference type="InterPro" id="IPR012763">
    <property type="entry name" value="DNA_pol_III_sug/sutau_N"/>
</dbReference>
<evidence type="ECO:0000256" key="7">
    <source>
        <dbReference type="ARBA" id="ARBA00022840"/>
    </source>
</evidence>
<evidence type="ECO:0000256" key="9">
    <source>
        <dbReference type="ARBA" id="ARBA00049244"/>
    </source>
</evidence>
<dbReference type="GO" id="GO:0008408">
    <property type="term" value="F:3'-5' exonuclease activity"/>
    <property type="evidence" value="ECO:0007669"/>
    <property type="project" value="InterPro"/>
</dbReference>
<dbReference type="GO" id="GO:0009360">
    <property type="term" value="C:DNA polymerase III complex"/>
    <property type="evidence" value="ECO:0007669"/>
    <property type="project" value="InterPro"/>
</dbReference>
<reference evidence="12" key="1">
    <citation type="submission" date="2017-04" db="EMBL/GenBank/DDBJ databases">
        <title>Function of individual gut microbiota members based on whole genome sequencing of pure cultures obtained from chicken caecum.</title>
        <authorList>
            <person name="Medvecky M."/>
            <person name="Cejkova D."/>
            <person name="Polansky O."/>
            <person name="Karasova D."/>
            <person name="Kubasova T."/>
            <person name="Cizek A."/>
            <person name="Rychlik I."/>
        </authorList>
    </citation>
    <scope>NUCLEOTIDE SEQUENCE [LARGE SCALE GENOMIC DNA]</scope>
    <source>
        <strain evidence="12">An178</strain>
    </source>
</reference>
<dbReference type="Pfam" id="PF22608">
    <property type="entry name" value="DNAX_ATPase_lid"/>
    <property type="match status" value="1"/>
</dbReference>
<keyword evidence="3" id="KW-0235">DNA replication</keyword>
<dbReference type="AlphaFoldDB" id="A0A1Y4LXY9"/>
<evidence type="ECO:0000313" key="12">
    <source>
        <dbReference type="Proteomes" id="UP000195447"/>
    </source>
</evidence>
<dbReference type="GO" id="GO:0005524">
    <property type="term" value="F:ATP binding"/>
    <property type="evidence" value="ECO:0007669"/>
    <property type="project" value="UniProtKB-KW"/>
</dbReference>
<dbReference type="NCBIfam" id="NF004046">
    <property type="entry name" value="PRK05563.1"/>
    <property type="match status" value="1"/>
</dbReference>
<evidence type="ECO:0000256" key="5">
    <source>
        <dbReference type="ARBA" id="ARBA00022741"/>
    </source>
</evidence>
<evidence type="ECO:0000256" key="6">
    <source>
        <dbReference type="ARBA" id="ARBA00022833"/>
    </source>
</evidence>
<keyword evidence="7" id="KW-0067">ATP-binding</keyword>
<dbReference type="PRINTS" id="PR00300">
    <property type="entry name" value="CLPPROTEASEA"/>
</dbReference>
<keyword evidence="8" id="KW-0239">DNA-directed DNA polymerase</keyword>
<dbReference type="GO" id="GO:0003887">
    <property type="term" value="F:DNA-directed DNA polymerase activity"/>
    <property type="evidence" value="ECO:0007669"/>
    <property type="project" value="UniProtKB-KW"/>
</dbReference>
<sequence>MAYQALYRKYRPSNFDEVVGQQPIIQTLKNAIVQNRIAHAYLFCGPRGTGKTSIAKIFAKMLNCEDESNKPCGKCTNCKMVQNGSHPDIIEIDAASNNGVDEVRNLIDKVKYAPMQGKYKVYIIDEVHMMTTGAFNALLKTIEEPPAHVVFILATTEPNKVIPTIISRCQRFDFNKVSQKDIEKRLSIVCKEEKIEIDPEAISLIAQLADGGMRDSLSILDQCIAYCSSNITVDNVREIYGVLTTSDIGKLFEHLYAHEVDALIQQIQECSDKGMDLKRLTSDFITLLKESIILDYSSNSQLVSNTHKEVIEKYLLKSPSPFRFNVLNELMDVFNKYNYASNVLDYLETALLKSISNSYEIKSKTTHDVIEDSDRENKENFAKSSDLSYDLTSEKSEIDKKVPKNSENTGISELETISDVSRETLKEVGNKDSKIILNDEYILQLLVGANKTERKIDTAKMDERNMYLADLEYAKYANSLRNIAIVASGDKYIVVAVRSELEAKEINEMQLTQGFEDFMEQVLGKAKKIFAIDHIQQTRVLEEFKERMIQGTLPEPVDVIISRSNSSDKEKKLSEEEQMIELFPNIEIVND</sequence>
<keyword evidence="12" id="KW-1185">Reference proteome</keyword>
<dbReference type="NCBIfam" id="TIGR00678">
    <property type="entry name" value="holB"/>
    <property type="match status" value="1"/>
</dbReference>
<name>A0A1Y4LXY9_9FIRM</name>
<feature type="domain" description="AAA+ ATPase" evidence="10">
    <location>
        <begin position="37"/>
        <end position="178"/>
    </location>
</feature>
<dbReference type="InterPro" id="IPR050238">
    <property type="entry name" value="DNA_Rep/Repair_Clamp_Loader"/>
</dbReference>
<dbReference type="FunFam" id="1.10.8.60:FF:000013">
    <property type="entry name" value="DNA polymerase III subunit gamma/tau"/>
    <property type="match status" value="1"/>
</dbReference>
<dbReference type="SUPFAM" id="SSF52540">
    <property type="entry name" value="P-loop containing nucleoside triphosphate hydrolases"/>
    <property type="match status" value="1"/>
</dbReference>
<gene>
    <name evidence="11" type="ORF">B5F14_02390</name>
</gene>
<evidence type="ECO:0000256" key="4">
    <source>
        <dbReference type="ARBA" id="ARBA00022723"/>
    </source>
</evidence>
<dbReference type="InterPro" id="IPR001270">
    <property type="entry name" value="ClpA/B"/>
</dbReference>
<dbReference type="GO" id="GO:0046872">
    <property type="term" value="F:metal ion binding"/>
    <property type="evidence" value="ECO:0007669"/>
    <property type="project" value="UniProtKB-KW"/>
</dbReference>
<dbReference type="Gene3D" id="3.40.50.300">
    <property type="entry name" value="P-loop containing nucleotide triphosphate hydrolases"/>
    <property type="match status" value="1"/>
</dbReference>
<dbReference type="PANTHER" id="PTHR11669">
    <property type="entry name" value="REPLICATION FACTOR C / DNA POLYMERASE III GAMMA-TAU SUBUNIT"/>
    <property type="match status" value="1"/>
</dbReference>
<dbReference type="EC" id="2.7.7.7" evidence="2"/>
<comment type="catalytic activity">
    <reaction evidence="9">
        <text>DNA(n) + a 2'-deoxyribonucleoside 5'-triphosphate = DNA(n+1) + diphosphate</text>
        <dbReference type="Rhea" id="RHEA:22508"/>
        <dbReference type="Rhea" id="RHEA-COMP:17339"/>
        <dbReference type="Rhea" id="RHEA-COMP:17340"/>
        <dbReference type="ChEBI" id="CHEBI:33019"/>
        <dbReference type="ChEBI" id="CHEBI:61560"/>
        <dbReference type="ChEBI" id="CHEBI:173112"/>
        <dbReference type="EC" id="2.7.7.7"/>
    </reaction>
</comment>
<comment type="caution">
    <text evidence="11">The sequence shown here is derived from an EMBL/GenBank/DDBJ whole genome shotgun (WGS) entry which is preliminary data.</text>
</comment>
<evidence type="ECO:0000259" key="10">
    <source>
        <dbReference type="SMART" id="SM00382"/>
    </source>
</evidence>
<keyword evidence="8" id="KW-0548">Nucleotidyltransferase</keyword>
<dbReference type="CDD" id="cd18137">
    <property type="entry name" value="HLD_clamp_pol_III_gamma_tau"/>
    <property type="match status" value="1"/>
</dbReference>
<organism evidence="11 12">
    <name type="scientific">Faecalitalea cylindroides</name>
    <dbReference type="NCBI Taxonomy" id="39483"/>
    <lineage>
        <taxon>Bacteria</taxon>
        <taxon>Bacillati</taxon>
        <taxon>Bacillota</taxon>
        <taxon>Erysipelotrichia</taxon>
        <taxon>Erysipelotrichales</taxon>
        <taxon>Erysipelotrichaceae</taxon>
        <taxon>Faecalitalea</taxon>
    </lineage>
</organism>
<protein>
    <recommendedName>
        <fullName evidence="2">DNA-directed DNA polymerase</fullName>
        <ecNumber evidence="2">2.7.7.7</ecNumber>
    </recommendedName>
</protein>
<accession>A0A1Y4LXY9</accession>
<dbReference type="InterPro" id="IPR022754">
    <property type="entry name" value="DNA_pol_III_gamma-3"/>
</dbReference>
<dbReference type="Proteomes" id="UP000195447">
    <property type="component" value="Unassembled WGS sequence"/>
</dbReference>
<evidence type="ECO:0000313" key="11">
    <source>
        <dbReference type="EMBL" id="OUP61458.1"/>
    </source>
</evidence>
<dbReference type="InterPro" id="IPR004622">
    <property type="entry name" value="DNA_pol_HolB"/>
</dbReference>
<evidence type="ECO:0000256" key="8">
    <source>
        <dbReference type="ARBA" id="ARBA00022932"/>
    </source>
</evidence>
<keyword evidence="4" id="KW-0479">Metal-binding</keyword>
<keyword evidence="6" id="KW-0862">Zinc</keyword>
<evidence type="ECO:0000256" key="3">
    <source>
        <dbReference type="ARBA" id="ARBA00022705"/>
    </source>
</evidence>
<dbReference type="Gene3D" id="1.10.8.60">
    <property type="match status" value="1"/>
</dbReference>
<keyword evidence="5" id="KW-0547">Nucleotide-binding</keyword>
<evidence type="ECO:0000256" key="2">
    <source>
        <dbReference type="ARBA" id="ARBA00012417"/>
    </source>
</evidence>
<keyword evidence="8" id="KW-0808">Transferase</keyword>
<dbReference type="NCBIfam" id="TIGR02397">
    <property type="entry name" value="dnaX_nterm"/>
    <property type="match status" value="1"/>
</dbReference>
<dbReference type="SMART" id="SM00382">
    <property type="entry name" value="AAA"/>
    <property type="match status" value="1"/>
</dbReference>
<comment type="similarity">
    <text evidence="1">Belongs to the DnaX/STICHEL family.</text>
</comment>